<evidence type="ECO:0000256" key="2">
    <source>
        <dbReference type="SAM" id="SignalP"/>
    </source>
</evidence>
<evidence type="ECO:0000313" key="5">
    <source>
        <dbReference type="Proteomes" id="UP001331761"/>
    </source>
</evidence>
<accession>A0AAN8FQV4</accession>
<gene>
    <name evidence="4" type="ORF">GCK32_006658</name>
</gene>
<feature type="signal peptide" evidence="2">
    <location>
        <begin position="1"/>
        <end position="18"/>
    </location>
</feature>
<comment type="caution">
    <text evidence="4">The sequence shown here is derived from an EMBL/GenBank/DDBJ whole genome shotgun (WGS) entry which is preliminary data.</text>
</comment>
<organism evidence="4 5">
    <name type="scientific">Trichostrongylus colubriformis</name>
    <name type="common">Black scour worm</name>
    <dbReference type="NCBI Taxonomy" id="6319"/>
    <lineage>
        <taxon>Eukaryota</taxon>
        <taxon>Metazoa</taxon>
        <taxon>Ecdysozoa</taxon>
        <taxon>Nematoda</taxon>
        <taxon>Chromadorea</taxon>
        <taxon>Rhabditida</taxon>
        <taxon>Rhabditina</taxon>
        <taxon>Rhabditomorpha</taxon>
        <taxon>Strongyloidea</taxon>
        <taxon>Trichostrongylidae</taxon>
        <taxon>Trichostrongylus</taxon>
    </lineage>
</organism>
<reference evidence="4 5" key="1">
    <citation type="submission" date="2019-10" db="EMBL/GenBank/DDBJ databases">
        <title>Assembly and Annotation for the nematode Trichostrongylus colubriformis.</title>
        <authorList>
            <person name="Martin J."/>
        </authorList>
    </citation>
    <scope>NUCLEOTIDE SEQUENCE [LARGE SCALE GENOMIC DNA]</scope>
    <source>
        <strain evidence="4">G859</strain>
        <tissue evidence="4">Whole worm</tissue>
    </source>
</reference>
<evidence type="ECO:0000256" key="1">
    <source>
        <dbReference type="PROSITE-ProRule" id="PRU01005"/>
    </source>
</evidence>
<protein>
    <submittedName>
        <fullName evidence="4">ShTK domain protein</fullName>
    </submittedName>
</protein>
<dbReference type="Proteomes" id="UP001331761">
    <property type="component" value="Unassembled WGS sequence"/>
</dbReference>
<keyword evidence="2" id="KW-0732">Signal</keyword>
<dbReference type="PROSITE" id="PS51670">
    <property type="entry name" value="SHKT"/>
    <property type="match status" value="1"/>
</dbReference>
<feature type="domain" description="ShKT" evidence="3">
    <location>
        <begin position="85"/>
        <end position="125"/>
    </location>
</feature>
<dbReference type="Gene3D" id="1.10.10.1940">
    <property type="match status" value="2"/>
</dbReference>
<name>A0AAN8FQV4_TRICO</name>
<dbReference type="EMBL" id="WIXE01006066">
    <property type="protein sequence ID" value="KAK5981639.1"/>
    <property type="molecule type" value="Genomic_DNA"/>
</dbReference>
<dbReference type="PANTHER" id="PTHR46219:SF5">
    <property type="entry name" value="SHKT DOMAIN-CONTAINING PROTEIN"/>
    <property type="match status" value="1"/>
</dbReference>
<keyword evidence="5" id="KW-1185">Reference proteome</keyword>
<feature type="chain" id="PRO_5042953932" evidence="2">
    <location>
        <begin position="19"/>
        <end position="197"/>
    </location>
</feature>
<proteinExistence type="predicted"/>
<dbReference type="AlphaFoldDB" id="A0AAN8FQV4"/>
<sequence length="197" mass="21296">MLLHTVLFLLALTSSTTAATCPDGQTSVGPCTPDCPADTECNQDLQECCPVTNITVSINSTVVVPVIPSLSPQPVTGMPPRTGVCVDKPNPKTNFSDCFFRRHLCNEPIYQAVMTEQCPKTCNRCSAITPTRPKTSVCADLPNPKTKVSDCALRKEFCNDPNYRNVMSEQCNKTCGLCNGRNSFTPAPQLPNLPNNG</sequence>
<dbReference type="SMART" id="SM00254">
    <property type="entry name" value="ShKT"/>
    <property type="match status" value="2"/>
</dbReference>
<evidence type="ECO:0000313" key="4">
    <source>
        <dbReference type="EMBL" id="KAK5981639.1"/>
    </source>
</evidence>
<comment type="caution">
    <text evidence="1">Lacks conserved residue(s) required for the propagation of feature annotation.</text>
</comment>
<dbReference type="PANTHER" id="PTHR46219">
    <property type="entry name" value="PROTEIN CBG11138"/>
    <property type="match status" value="1"/>
</dbReference>
<evidence type="ECO:0000259" key="3">
    <source>
        <dbReference type="PROSITE" id="PS51670"/>
    </source>
</evidence>
<dbReference type="Pfam" id="PF01549">
    <property type="entry name" value="ShK"/>
    <property type="match status" value="2"/>
</dbReference>
<dbReference type="InterPro" id="IPR003582">
    <property type="entry name" value="ShKT_dom"/>
</dbReference>